<sequence length="134" mass="15001">MKDFAYYAALPDSMTVEELEEEFVGVLGGFDSKSISGAAVIRPLLELSDRQWHAYSLLNISLKTRVEKCLVSMWNGQNRDLVRDIISVMALLGLDEVFKFLSMRSKENVSPEVLEEILSALSELGGIFQIRTVA</sequence>
<organism evidence="1 2">
    <name type="scientific">Pseudomonas maioricensis</name>
    <dbReference type="NCBI Taxonomy" id="1766623"/>
    <lineage>
        <taxon>Bacteria</taxon>
        <taxon>Pseudomonadati</taxon>
        <taxon>Pseudomonadota</taxon>
        <taxon>Gammaproteobacteria</taxon>
        <taxon>Pseudomonadales</taxon>
        <taxon>Pseudomonadaceae</taxon>
        <taxon>Pseudomonas</taxon>
    </lineage>
</organism>
<protein>
    <submittedName>
        <fullName evidence="1">Uncharacterized protein</fullName>
    </submittedName>
</protein>
<dbReference type="RefSeq" id="WP_243248244.1">
    <property type="nucleotide sequence ID" value="NZ_LOHG01000018.1"/>
</dbReference>
<gene>
    <name evidence="1" type="ORF">AUC61_21715</name>
</gene>
<comment type="caution">
    <text evidence="1">The sequence shown here is derived from an EMBL/GenBank/DDBJ whole genome shotgun (WGS) entry which is preliminary data.</text>
</comment>
<keyword evidence="2" id="KW-1185">Reference proteome</keyword>
<reference evidence="1 2" key="1">
    <citation type="submission" date="2015-12" db="EMBL/GenBank/DDBJ databases">
        <title>Phylogenomics in the description of a new species in the Pseudomonas syringae group.</title>
        <authorList>
            <person name="Busquets A."/>
            <person name="Gomila M."/>
            <person name="Beiki F."/>
            <person name="Rahimian H."/>
            <person name="Mulet M."/>
            <person name="Sanchez D."/>
            <person name="Garcia-Valdes E."/>
            <person name="Lalucat J."/>
        </authorList>
    </citation>
    <scope>NUCLEOTIDE SEQUENCE [LARGE SCALE GENOMIC DNA]</scope>
    <source>
        <strain evidence="1 2">S25</strain>
    </source>
</reference>
<accession>A0ABS9ZTH7</accession>
<dbReference type="EMBL" id="LOHG01000018">
    <property type="protein sequence ID" value="MCI8212153.1"/>
    <property type="molecule type" value="Genomic_DNA"/>
</dbReference>
<evidence type="ECO:0000313" key="1">
    <source>
        <dbReference type="EMBL" id="MCI8212153.1"/>
    </source>
</evidence>
<evidence type="ECO:0000313" key="2">
    <source>
        <dbReference type="Proteomes" id="UP001320513"/>
    </source>
</evidence>
<dbReference type="Proteomes" id="UP001320513">
    <property type="component" value="Unassembled WGS sequence"/>
</dbReference>
<name>A0ABS9ZTH7_9PSED</name>
<proteinExistence type="predicted"/>